<dbReference type="InterPro" id="IPR013317">
    <property type="entry name" value="DnaA_dom"/>
</dbReference>
<dbReference type="CDD" id="cd00009">
    <property type="entry name" value="AAA"/>
    <property type="match status" value="1"/>
</dbReference>
<dbReference type="PANTHER" id="PTHR30050">
    <property type="entry name" value="CHROMOSOMAL REPLICATION INITIATOR PROTEIN DNAA"/>
    <property type="match status" value="1"/>
</dbReference>
<evidence type="ECO:0000259" key="9">
    <source>
        <dbReference type="SMART" id="SM00760"/>
    </source>
</evidence>
<keyword evidence="5" id="KW-0067">ATP-binding</keyword>
<dbReference type="FunFam" id="3.40.50.300:FF:000668">
    <property type="entry name" value="Chromosomal replication initiator protein DnaA"/>
    <property type="match status" value="1"/>
</dbReference>
<gene>
    <name evidence="10" type="ORF">LCGC14_0517530</name>
</gene>
<comment type="caution">
    <text evidence="10">The sequence shown here is derived from an EMBL/GenBank/DDBJ whole genome shotgun (WGS) entry which is preliminary data.</text>
</comment>
<dbReference type="InterPro" id="IPR038454">
    <property type="entry name" value="DnaA_N_sf"/>
</dbReference>
<sequence length="443" mass="50932">MEAKDKQNPWLQITDALQKKIDKNSYETWFEPTSYIGQETNSLYIKVPNSYFKDWLSYHYSSAINSCSQELYGKVFNLKFIFDEDSSAFMRRSPQERKTKRGTLLNPNLNPNYTFENFVVGSCNEFAHAASVAVTKNPAKSYNPLYIYGGAGLGKTHLMNAIGHFIVLNNSGLKVLYITTEQFMNDLINHLQYGKILSFRQKYRNVDVLLMDDIHYLAGKERTKEEFFHTFNHLYDGQKQIVISSDCPPKEIPHLEERFRSRFEWGLIADLKPPDIETRIAILKKKSDLEGIDLPESVALYIADKVHSNIRVLEGYLRRVIAFASLKGEKMDLDLTKEALRSLLDSSATAVTIEKIQKIVCHQFKIKPSQLKSKNNSPKFAFPRQIGMYLSKGLTKASLPEIGKKFGGKHHTTVIHSIKKIEKMHNEDPEFNKELNNLISYIQ</sequence>
<dbReference type="PANTHER" id="PTHR30050:SF2">
    <property type="entry name" value="CHROMOSOMAL REPLICATION INITIATOR PROTEIN DNAA"/>
    <property type="match status" value="1"/>
</dbReference>
<name>A0A0F9SHW8_9ZZZZ</name>
<dbReference type="InterPro" id="IPR001957">
    <property type="entry name" value="Chromosome_initiator_DnaA"/>
</dbReference>
<dbReference type="AlphaFoldDB" id="A0A0F9SHW8"/>
<dbReference type="InterPro" id="IPR010921">
    <property type="entry name" value="Trp_repressor/repl_initiator"/>
</dbReference>
<dbReference type="SUPFAM" id="SSF48295">
    <property type="entry name" value="TrpR-like"/>
    <property type="match status" value="1"/>
</dbReference>
<dbReference type="InterPro" id="IPR027417">
    <property type="entry name" value="P-loop_NTPase"/>
</dbReference>
<accession>A0A0F9SHW8</accession>
<feature type="domain" description="AAA+ ATPase" evidence="8">
    <location>
        <begin position="141"/>
        <end position="269"/>
    </location>
</feature>
<evidence type="ECO:0000256" key="4">
    <source>
        <dbReference type="ARBA" id="ARBA00022741"/>
    </source>
</evidence>
<evidence type="ECO:0000313" key="10">
    <source>
        <dbReference type="EMBL" id="KKN61867.1"/>
    </source>
</evidence>
<dbReference type="CDD" id="cd06571">
    <property type="entry name" value="Bac_DnaA_C"/>
    <property type="match status" value="1"/>
</dbReference>
<evidence type="ECO:0000256" key="1">
    <source>
        <dbReference type="ARBA" id="ARBA00006583"/>
    </source>
</evidence>
<dbReference type="Gene3D" id="1.10.1750.10">
    <property type="match status" value="1"/>
</dbReference>
<dbReference type="InterPro" id="IPR018312">
    <property type="entry name" value="Chromosome_initiator_DnaA_CS"/>
</dbReference>
<keyword evidence="7" id="KW-0238">DNA-binding</keyword>
<dbReference type="NCBIfam" id="TIGR00362">
    <property type="entry name" value="DnaA"/>
    <property type="match status" value="1"/>
</dbReference>
<evidence type="ECO:0000256" key="2">
    <source>
        <dbReference type="ARBA" id="ARBA00022490"/>
    </source>
</evidence>
<reference evidence="10" key="1">
    <citation type="journal article" date="2015" name="Nature">
        <title>Complex archaea that bridge the gap between prokaryotes and eukaryotes.</title>
        <authorList>
            <person name="Spang A."/>
            <person name="Saw J.H."/>
            <person name="Jorgensen S.L."/>
            <person name="Zaremba-Niedzwiedzka K."/>
            <person name="Martijn J."/>
            <person name="Lind A.E."/>
            <person name="van Eijk R."/>
            <person name="Schleper C."/>
            <person name="Guy L."/>
            <person name="Ettema T.J."/>
        </authorList>
    </citation>
    <scope>NUCLEOTIDE SEQUENCE</scope>
</reference>
<dbReference type="GO" id="GO:0005524">
    <property type="term" value="F:ATP binding"/>
    <property type="evidence" value="ECO:0007669"/>
    <property type="project" value="UniProtKB-KW"/>
</dbReference>
<dbReference type="Gene3D" id="1.10.8.60">
    <property type="match status" value="1"/>
</dbReference>
<feature type="domain" description="Chromosomal replication initiator DnaA C-terminal" evidence="9">
    <location>
        <begin position="352"/>
        <end position="421"/>
    </location>
</feature>
<dbReference type="Pfam" id="PF08299">
    <property type="entry name" value="Bac_DnaA_C"/>
    <property type="match status" value="1"/>
</dbReference>
<evidence type="ECO:0000256" key="7">
    <source>
        <dbReference type="ARBA" id="ARBA00023125"/>
    </source>
</evidence>
<dbReference type="SUPFAM" id="SSF52540">
    <property type="entry name" value="P-loop containing nucleoside triphosphate hydrolases"/>
    <property type="match status" value="1"/>
</dbReference>
<evidence type="ECO:0008006" key="11">
    <source>
        <dbReference type="Google" id="ProtNLM"/>
    </source>
</evidence>
<dbReference type="SMART" id="SM00382">
    <property type="entry name" value="AAA"/>
    <property type="match status" value="1"/>
</dbReference>
<keyword evidence="2" id="KW-0963">Cytoplasm</keyword>
<evidence type="ECO:0000256" key="6">
    <source>
        <dbReference type="ARBA" id="ARBA00023121"/>
    </source>
</evidence>
<evidence type="ECO:0000259" key="8">
    <source>
        <dbReference type="SMART" id="SM00382"/>
    </source>
</evidence>
<dbReference type="EMBL" id="LAZR01000642">
    <property type="protein sequence ID" value="KKN61867.1"/>
    <property type="molecule type" value="Genomic_DNA"/>
</dbReference>
<dbReference type="InterPro" id="IPR013159">
    <property type="entry name" value="DnaA_C"/>
</dbReference>
<proteinExistence type="inferred from homology"/>
<dbReference type="GO" id="GO:0006270">
    <property type="term" value="P:DNA replication initiation"/>
    <property type="evidence" value="ECO:0007669"/>
    <property type="project" value="InterPro"/>
</dbReference>
<dbReference type="Gene3D" id="3.40.50.300">
    <property type="entry name" value="P-loop containing nucleotide triphosphate hydrolases"/>
    <property type="match status" value="1"/>
</dbReference>
<dbReference type="InterPro" id="IPR003593">
    <property type="entry name" value="AAA+_ATPase"/>
</dbReference>
<keyword evidence="3" id="KW-0235">DNA replication</keyword>
<dbReference type="Pfam" id="PF11638">
    <property type="entry name" value="DnaA_N"/>
    <property type="match status" value="1"/>
</dbReference>
<protein>
    <recommendedName>
        <fullName evidence="11">Chromosomal replication initiator protein DnaA</fullName>
    </recommendedName>
</protein>
<dbReference type="GO" id="GO:0006275">
    <property type="term" value="P:regulation of DNA replication"/>
    <property type="evidence" value="ECO:0007669"/>
    <property type="project" value="InterPro"/>
</dbReference>
<keyword evidence="4" id="KW-0547">Nucleotide-binding</keyword>
<organism evidence="10">
    <name type="scientific">marine sediment metagenome</name>
    <dbReference type="NCBI Taxonomy" id="412755"/>
    <lineage>
        <taxon>unclassified sequences</taxon>
        <taxon>metagenomes</taxon>
        <taxon>ecological metagenomes</taxon>
    </lineage>
</organism>
<evidence type="ECO:0000256" key="3">
    <source>
        <dbReference type="ARBA" id="ARBA00022705"/>
    </source>
</evidence>
<dbReference type="PROSITE" id="PS01008">
    <property type="entry name" value="DNAA"/>
    <property type="match status" value="1"/>
</dbReference>
<dbReference type="FunFam" id="1.10.8.60:FF:000003">
    <property type="entry name" value="Chromosomal replication initiator protein DnaA"/>
    <property type="match status" value="1"/>
</dbReference>
<dbReference type="SMART" id="SM00760">
    <property type="entry name" value="Bac_DnaA_C"/>
    <property type="match status" value="1"/>
</dbReference>
<dbReference type="GO" id="GO:0003688">
    <property type="term" value="F:DNA replication origin binding"/>
    <property type="evidence" value="ECO:0007669"/>
    <property type="project" value="InterPro"/>
</dbReference>
<dbReference type="Pfam" id="PF00308">
    <property type="entry name" value="Bac_DnaA"/>
    <property type="match status" value="1"/>
</dbReference>
<comment type="similarity">
    <text evidence="1">Belongs to the DnaA family.</text>
</comment>
<keyword evidence="6" id="KW-0446">Lipid-binding</keyword>
<dbReference type="Gene3D" id="3.30.300.180">
    <property type="match status" value="1"/>
</dbReference>
<dbReference type="PRINTS" id="PR00051">
    <property type="entry name" value="DNAA"/>
</dbReference>
<evidence type="ECO:0000256" key="5">
    <source>
        <dbReference type="ARBA" id="ARBA00022840"/>
    </source>
</evidence>
<dbReference type="GO" id="GO:0005886">
    <property type="term" value="C:plasma membrane"/>
    <property type="evidence" value="ECO:0007669"/>
    <property type="project" value="TreeGrafter"/>
</dbReference>
<dbReference type="InterPro" id="IPR020591">
    <property type="entry name" value="Chromosome_initiator_DnaA-like"/>
</dbReference>
<dbReference type="GO" id="GO:0008289">
    <property type="term" value="F:lipid binding"/>
    <property type="evidence" value="ECO:0007669"/>
    <property type="project" value="UniProtKB-KW"/>
</dbReference>
<dbReference type="HAMAP" id="MF_00377">
    <property type="entry name" value="DnaA_bact"/>
    <property type="match status" value="1"/>
</dbReference>
<dbReference type="InterPro" id="IPR024633">
    <property type="entry name" value="DnaA_N_dom"/>
</dbReference>